<sequence>MLELLRHQIRCPGLPLAVYREVAAHLRQVPGVDVGLVSQTAASFDYHQSQVGGLWIQYADASDALSRERVNQILAYYQNRYGAWEAETSQEMP</sequence>
<dbReference type="HOGENOM" id="CLU_171088_0_0_3"/>
<dbReference type="STRING" id="1173027.Mic7113_0081"/>
<dbReference type="PATRIC" id="fig|1173027.3.peg.85"/>
<proteinExistence type="predicted"/>
<dbReference type="KEGG" id="mic:Mic7113_0081"/>
<dbReference type="EMBL" id="CP003630">
    <property type="protein sequence ID" value="AFZ16022.1"/>
    <property type="molecule type" value="Genomic_DNA"/>
</dbReference>
<dbReference type="eggNOG" id="ENOG50331IB">
    <property type="taxonomic scope" value="Bacteria"/>
</dbReference>
<dbReference type="AlphaFoldDB" id="K9W938"/>
<name>K9W938_9CYAN</name>
<keyword evidence="2" id="KW-1185">Reference proteome</keyword>
<gene>
    <name evidence="1" type="ORF">Mic7113_0081</name>
</gene>
<dbReference type="RefSeq" id="WP_015180186.1">
    <property type="nucleotide sequence ID" value="NC_019738.1"/>
</dbReference>
<dbReference type="Proteomes" id="UP000010471">
    <property type="component" value="Chromosome"/>
</dbReference>
<evidence type="ECO:0000313" key="1">
    <source>
        <dbReference type="EMBL" id="AFZ16022.1"/>
    </source>
</evidence>
<protein>
    <submittedName>
        <fullName evidence="1">Uncharacterized protein</fullName>
    </submittedName>
</protein>
<evidence type="ECO:0000313" key="2">
    <source>
        <dbReference type="Proteomes" id="UP000010471"/>
    </source>
</evidence>
<accession>K9W938</accession>
<reference evidence="1 2" key="1">
    <citation type="submission" date="2012-06" db="EMBL/GenBank/DDBJ databases">
        <title>Finished chromosome of genome of Microcoleus sp. PCC 7113.</title>
        <authorList>
            <consortium name="US DOE Joint Genome Institute"/>
            <person name="Gugger M."/>
            <person name="Coursin T."/>
            <person name="Rippka R."/>
            <person name="Tandeau De Marsac N."/>
            <person name="Huntemann M."/>
            <person name="Wei C.-L."/>
            <person name="Han J."/>
            <person name="Detter J.C."/>
            <person name="Han C."/>
            <person name="Tapia R."/>
            <person name="Chen A."/>
            <person name="Kyrpides N."/>
            <person name="Mavromatis K."/>
            <person name="Markowitz V."/>
            <person name="Szeto E."/>
            <person name="Ivanova N."/>
            <person name="Pagani I."/>
            <person name="Pati A."/>
            <person name="Goodwin L."/>
            <person name="Nordberg H.P."/>
            <person name="Cantor M.N."/>
            <person name="Hua S.X."/>
            <person name="Woyke T."/>
            <person name="Kerfeld C.A."/>
        </authorList>
    </citation>
    <scope>NUCLEOTIDE SEQUENCE [LARGE SCALE GENOMIC DNA]</scope>
    <source>
        <strain evidence="1 2">PCC 7113</strain>
    </source>
</reference>
<organism evidence="1 2">
    <name type="scientific">Allocoleopsis franciscana PCC 7113</name>
    <dbReference type="NCBI Taxonomy" id="1173027"/>
    <lineage>
        <taxon>Bacteria</taxon>
        <taxon>Bacillati</taxon>
        <taxon>Cyanobacteriota</taxon>
        <taxon>Cyanophyceae</taxon>
        <taxon>Coleofasciculales</taxon>
        <taxon>Coleofasciculaceae</taxon>
        <taxon>Allocoleopsis</taxon>
        <taxon>Allocoleopsis franciscana</taxon>
    </lineage>
</organism>